<dbReference type="Proteomes" id="UP000195402">
    <property type="component" value="Unassembled WGS sequence"/>
</dbReference>
<sequence length="241" mass="27665">MELTSIGTLSTLTQEGSPLGFGVRFAVDPEGTPIFCLNASNRPFLLDRRSSLHVQLGQSGSRTTQCTLQGSLDKPEDRSVLKNFHSIWKKKFGEEVDEDHIYVVSVERVLHMEDFKEDGVWVDSSEYRTANPDPLRDFAEKIVNEINANHMKDFERICDVYVDLGLQVTDAKVIWVDRLGFDVHIRSHKEVFEVRIPFPREVTDEKGAKSSFNCMSQLAWEVERSYIIPEFEKGKLLKQIR</sequence>
<dbReference type="GO" id="GO:0009507">
    <property type="term" value="C:chloroplast"/>
    <property type="evidence" value="ECO:0007669"/>
    <property type="project" value="TreeGrafter"/>
</dbReference>
<protein>
    <recommendedName>
        <fullName evidence="1">DUF2470 domain-containing protein</fullName>
    </recommendedName>
</protein>
<dbReference type="InterPro" id="IPR037119">
    <property type="entry name" value="Haem_oxidase_HugZ-like_sf"/>
</dbReference>
<dbReference type="InterPro" id="IPR012349">
    <property type="entry name" value="Split_barrel_FMN-bd"/>
</dbReference>
<accession>A0A200PSQ7</accession>
<dbReference type="SUPFAM" id="SSF50475">
    <property type="entry name" value="FMN-binding split barrel"/>
    <property type="match status" value="1"/>
</dbReference>
<organism evidence="2 3">
    <name type="scientific">Macleaya cordata</name>
    <name type="common">Five-seeded plume-poppy</name>
    <name type="synonym">Bocconia cordata</name>
    <dbReference type="NCBI Taxonomy" id="56857"/>
    <lineage>
        <taxon>Eukaryota</taxon>
        <taxon>Viridiplantae</taxon>
        <taxon>Streptophyta</taxon>
        <taxon>Embryophyta</taxon>
        <taxon>Tracheophyta</taxon>
        <taxon>Spermatophyta</taxon>
        <taxon>Magnoliopsida</taxon>
        <taxon>Ranunculales</taxon>
        <taxon>Papaveraceae</taxon>
        <taxon>Papaveroideae</taxon>
        <taxon>Macleaya</taxon>
    </lineage>
</organism>
<dbReference type="OMA" id="KSTFNCM"/>
<feature type="domain" description="DUF2470" evidence="1">
    <location>
        <begin position="140"/>
        <end position="212"/>
    </location>
</feature>
<evidence type="ECO:0000313" key="3">
    <source>
        <dbReference type="Proteomes" id="UP000195402"/>
    </source>
</evidence>
<dbReference type="AlphaFoldDB" id="A0A200PSQ7"/>
<dbReference type="PANTHER" id="PTHR13343:SF22">
    <property type="entry name" value="GLUTAMYL-TRNA REDUCTASE-BINDING PROTEIN, CHLOROPLASTIC"/>
    <property type="match status" value="1"/>
</dbReference>
<proteinExistence type="predicted"/>
<name>A0A200PSQ7_MACCD</name>
<evidence type="ECO:0000313" key="2">
    <source>
        <dbReference type="EMBL" id="OVA01208.1"/>
    </source>
</evidence>
<dbReference type="STRING" id="56857.A0A200PSQ7"/>
<dbReference type="FunCoup" id="A0A200PSQ7">
    <property type="interactions" value="1292"/>
</dbReference>
<gene>
    <name evidence="2" type="ORF">BVC80_729g14</name>
</gene>
<dbReference type="InParanoid" id="A0A200PSQ7"/>
<dbReference type="InterPro" id="IPR019595">
    <property type="entry name" value="DUF2470"/>
</dbReference>
<dbReference type="EMBL" id="MVGT01004155">
    <property type="protein sequence ID" value="OVA01208.1"/>
    <property type="molecule type" value="Genomic_DNA"/>
</dbReference>
<dbReference type="PANTHER" id="PTHR13343">
    <property type="entry name" value="CREG1 PROTEIN"/>
    <property type="match status" value="1"/>
</dbReference>
<dbReference type="Gene3D" id="3.20.180.10">
    <property type="entry name" value="PNP-oxidase-like"/>
    <property type="match status" value="1"/>
</dbReference>
<dbReference type="Gene3D" id="2.30.110.10">
    <property type="entry name" value="Electron Transport, Fmn-binding Protein, Chain A"/>
    <property type="match status" value="1"/>
</dbReference>
<dbReference type="OrthoDB" id="2138282at2759"/>
<dbReference type="Pfam" id="PF10615">
    <property type="entry name" value="DUF2470"/>
    <property type="match status" value="1"/>
</dbReference>
<reference evidence="2 3" key="1">
    <citation type="journal article" date="2017" name="Mol. Plant">
        <title>The Genome of Medicinal Plant Macleaya cordata Provides New Insights into Benzylisoquinoline Alkaloids Metabolism.</title>
        <authorList>
            <person name="Liu X."/>
            <person name="Liu Y."/>
            <person name="Huang P."/>
            <person name="Ma Y."/>
            <person name="Qing Z."/>
            <person name="Tang Q."/>
            <person name="Cao H."/>
            <person name="Cheng P."/>
            <person name="Zheng Y."/>
            <person name="Yuan Z."/>
            <person name="Zhou Y."/>
            <person name="Liu J."/>
            <person name="Tang Z."/>
            <person name="Zhuo Y."/>
            <person name="Zhang Y."/>
            <person name="Yu L."/>
            <person name="Huang J."/>
            <person name="Yang P."/>
            <person name="Peng Q."/>
            <person name="Zhang J."/>
            <person name="Jiang W."/>
            <person name="Zhang Z."/>
            <person name="Lin K."/>
            <person name="Ro D.K."/>
            <person name="Chen X."/>
            <person name="Xiong X."/>
            <person name="Shang Y."/>
            <person name="Huang S."/>
            <person name="Zeng J."/>
        </authorList>
    </citation>
    <scope>NUCLEOTIDE SEQUENCE [LARGE SCALE GENOMIC DNA]</scope>
    <source>
        <strain evidence="3">cv. BLH2017</strain>
        <tissue evidence="2">Root</tissue>
    </source>
</reference>
<keyword evidence="3" id="KW-1185">Reference proteome</keyword>
<comment type="caution">
    <text evidence="2">The sequence shown here is derived from an EMBL/GenBank/DDBJ whole genome shotgun (WGS) entry which is preliminary data.</text>
</comment>
<evidence type="ECO:0000259" key="1">
    <source>
        <dbReference type="Pfam" id="PF10615"/>
    </source>
</evidence>